<dbReference type="KEGG" id="sle:sle_20780"/>
<name>A0A0F7VNA1_STRLW</name>
<evidence type="ECO:0000256" key="1">
    <source>
        <dbReference type="SAM" id="MobiDB-lite"/>
    </source>
</evidence>
<protein>
    <submittedName>
        <fullName evidence="2">Uncharacterized protein</fullName>
    </submittedName>
</protein>
<reference evidence="2 3" key="1">
    <citation type="submission" date="2015-02" db="EMBL/GenBank/DDBJ databases">
        <authorList>
            <person name="Gomez-Escribano P.J."/>
        </authorList>
    </citation>
    <scope>NUCLEOTIDE SEQUENCE [LARGE SCALE GENOMIC DNA]</scope>
    <source>
        <strain evidence="3">C34 (DSM 42122 / NRRL B-24963)</strain>
    </source>
</reference>
<dbReference type="Proteomes" id="UP000035016">
    <property type="component" value="Chromosome Chromosome"/>
</dbReference>
<feature type="region of interest" description="Disordered" evidence="1">
    <location>
        <begin position="54"/>
        <end position="84"/>
    </location>
</feature>
<proteinExistence type="predicted"/>
<evidence type="ECO:0000313" key="2">
    <source>
        <dbReference type="EMBL" id="CQR61539.1"/>
    </source>
</evidence>
<gene>
    <name evidence="2" type="primary">sle_20780</name>
</gene>
<dbReference type="AlphaFoldDB" id="A0A0F7VNA1"/>
<evidence type="ECO:0000313" key="3">
    <source>
        <dbReference type="Proteomes" id="UP000035016"/>
    </source>
</evidence>
<organism evidence="2 3">
    <name type="scientific">Streptomyces leeuwenhoekii</name>
    <dbReference type="NCBI Taxonomy" id="1437453"/>
    <lineage>
        <taxon>Bacteria</taxon>
        <taxon>Bacillati</taxon>
        <taxon>Actinomycetota</taxon>
        <taxon>Actinomycetes</taxon>
        <taxon>Kitasatosporales</taxon>
        <taxon>Streptomycetaceae</taxon>
        <taxon>Streptomyces</taxon>
    </lineage>
</organism>
<accession>A0A0F7VNA1</accession>
<feature type="compositionally biased region" description="Basic and acidic residues" evidence="1">
    <location>
        <begin position="54"/>
        <end position="74"/>
    </location>
</feature>
<sequence length="84" mass="9605">MGRCAYCNLNIKPGQVISKVGKERVYHLACLHKSRAKNTNHQAQHEVERAERVARADAAARESMRAQKRSDWRLGKSPSDYGRR</sequence>
<dbReference type="EMBL" id="LN831790">
    <property type="protein sequence ID" value="CQR61539.1"/>
    <property type="molecule type" value="Genomic_DNA"/>
</dbReference>